<dbReference type="PANTHER" id="PTHR14119">
    <property type="entry name" value="HYDROLASE"/>
    <property type="match status" value="1"/>
</dbReference>
<dbReference type="EMBL" id="JACJFM010000006">
    <property type="protein sequence ID" value="MBB1486227.1"/>
    <property type="molecule type" value="Genomic_DNA"/>
</dbReference>
<dbReference type="InterPro" id="IPR050993">
    <property type="entry name" value="Isochorismatase_domain"/>
</dbReference>
<dbReference type="AlphaFoldDB" id="A0A839IP39"/>
<dbReference type="CDD" id="cd01012">
    <property type="entry name" value="YcaC_related"/>
    <property type="match status" value="1"/>
</dbReference>
<dbReference type="InterPro" id="IPR036380">
    <property type="entry name" value="Isochorismatase-like_sf"/>
</dbReference>
<evidence type="ECO:0000259" key="1">
    <source>
        <dbReference type="Pfam" id="PF00857"/>
    </source>
</evidence>
<gene>
    <name evidence="2" type="ORF">H4O21_06360</name>
</gene>
<sequence>MLISAENSALLLIDVQEKLLPGVHNSEALTESCRWLIEMAKLMQVPVLASEQYPQGVGPTTGTLKELLPEACFTGKTVFSCADSEECMQQITAADREVIVICGMEAHVCVLQTALGLKEKGYKVFVVADAISARNPVDTVYAIERMREEGIRVVTREMVGFEWIRRSDAPEFRTFSKEFLQPG</sequence>
<organism evidence="2 3">
    <name type="scientific">Oceanospirillum sediminis</name>
    <dbReference type="NCBI Taxonomy" id="2760088"/>
    <lineage>
        <taxon>Bacteria</taxon>
        <taxon>Pseudomonadati</taxon>
        <taxon>Pseudomonadota</taxon>
        <taxon>Gammaproteobacteria</taxon>
        <taxon>Oceanospirillales</taxon>
        <taxon>Oceanospirillaceae</taxon>
        <taxon>Oceanospirillum</taxon>
    </lineage>
</organism>
<comment type="caution">
    <text evidence="2">The sequence shown here is derived from an EMBL/GenBank/DDBJ whole genome shotgun (WGS) entry which is preliminary data.</text>
</comment>
<dbReference type="RefSeq" id="WP_182808016.1">
    <property type="nucleotide sequence ID" value="NZ_JACJFM010000006.1"/>
</dbReference>
<name>A0A839IP39_9GAMM</name>
<keyword evidence="2" id="KW-0378">Hydrolase</keyword>
<feature type="domain" description="Isochorismatase-like" evidence="1">
    <location>
        <begin position="8"/>
        <end position="157"/>
    </location>
</feature>
<accession>A0A839IP39</accession>
<evidence type="ECO:0000313" key="3">
    <source>
        <dbReference type="Proteomes" id="UP000565262"/>
    </source>
</evidence>
<dbReference type="Gene3D" id="3.40.50.850">
    <property type="entry name" value="Isochorismatase-like"/>
    <property type="match status" value="1"/>
</dbReference>
<keyword evidence="3" id="KW-1185">Reference proteome</keyword>
<protein>
    <submittedName>
        <fullName evidence="2">Hydrolase</fullName>
    </submittedName>
</protein>
<dbReference type="PANTHER" id="PTHR14119:SF3">
    <property type="entry name" value="ISOCHORISMATASE DOMAIN-CONTAINING PROTEIN 2"/>
    <property type="match status" value="1"/>
</dbReference>
<proteinExistence type="predicted"/>
<dbReference type="Pfam" id="PF00857">
    <property type="entry name" value="Isochorismatase"/>
    <property type="match status" value="1"/>
</dbReference>
<evidence type="ECO:0000313" key="2">
    <source>
        <dbReference type="EMBL" id="MBB1486227.1"/>
    </source>
</evidence>
<dbReference type="InterPro" id="IPR000868">
    <property type="entry name" value="Isochorismatase-like_dom"/>
</dbReference>
<reference evidence="2 3" key="1">
    <citation type="submission" date="2020-08" db="EMBL/GenBank/DDBJ databases">
        <title>Oceanospirillum sp. nov. isolated from marine sediment.</title>
        <authorList>
            <person name="Ji X."/>
        </authorList>
    </citation>
    <scope>NUCLEOTIDE SEQUENCE [LARGE SCALE GENOMIC DNA]</scope>
    <source>
        <strain evidence="2 3">D5</strain>
    </source>
</reference>
<dbReference type="SUPFAM" id="SSF52499">
    <property type="entry name" value="Isochorismatase-like hydrolases"/>
    <property type="match status" value="1"/>
</dbReference>
<dbReference type="Proteomes" id="UP000565262">
    <property type="component" value="Unassembled WGS sequence"/>
</dbReference>
<dbReference type="GO" id="GO:0016787">
    <property type="term" value="F:hydrolase activity"/>
    <property type="evidence" value="ECO:0007669"/>
    <property type="project" value="UniProtKB-KW"/>
</dbReference>